<keyword evidence="4" id="KW-0808">Transferase</keyword>
<evidence type="ECO:0000313" key="5">
    <source>
        <dbReference type="Proteomes" id="UP000547674"/>
    </source>
</evidence>
<dbReference type="SUPFAM" id="SSF53383">
    <property type="entry name" value="PLP-dependent transferases"/>
    <property type="match status" value="1"/>
</dbReference>
<name>A0A7Y2EC87_UNCEI</name>
<evidence type="ECO:0000256" key="2">
    <source>
        <dbReference type="ARBA" id="ARBA00022898"/>
    </source>
</evidence>
<comment type="cofactor">
    <cofactor evidence="1 3">
        <name>pyridoxal 5'-phosphate</name>
        <dbReference type="ChEBI" id="CHEBI:597326"/>
    </cofactor>
</comment>
<dbReference type="Gene3D" id="3.90.1150.10">
    <property type="entry name" value="Aspartate Aminotransferase, domain 1"/>
    <property type="match status" value="1"/>
</dbReference>
<gene>
    <name evidence="4" type="ORF">HKN21_16010</name>
</gene>
<evidence type="ECO:0000256" key="3">
    <source>
        <dbReference type="RuleBase" id="RU362118"/>
    </source>
</evidence>
<dbReference type="GO" id="GO:0019346">
    <property type="term" value="P:transsulfuration"/>
    <property type="evidence" value="ECO:0007669"/>
    <property type="project" value="InterPro"/>
</dbReference>
<dbReference type="Pfam" id="PF01053">
    <property type="entry name" value="Cys_Met_Meta_PP"/>
    <property type="match status" value="1"/>
</dbReference>
<evidence type="ECO:0000256" key="1">
    <source>
        <dbReference type="ARBA" id="ARBA00001933"/>
    </source>
</evidence>
<sequence length="50" mass="5538">SLGGVESTMERRQIIPGQEHLPPGLLRLSVGCEHVEDLWADLDRALRETG</sequence>
<dbReference type="GO" id="GO:0030170">
    <property type="term" value="F:pyridoxal phosphate binding"/>
    <property type="evidence" value="ECO:0007669"/>
    <property type="project" value="InterPro"/>
</dbReference>
<dbReference type="GO" id="GO:0016740">
    <property type="term" value="F:transferase activity"/>
    <property type="evidence" value="ECO:0007669"/>
    <property type="project" value="UniProtKB-KW"/>
</dbReference>
<dbReference type="AlphaFoldDB" id="A0A7Y2EC87"/>
<dbReference type="EMBL" id="JABDJR010000641">
    <property type="protein sequence ID" value="NNF08267.1"/>
    <property type="molecule type" value="Genomic_DNA"/>
</dbReference>
<comment type="caution">
    <text evidence="4">The sequence shown here is derived from an EMBL/GenBank/DDBJ whole genome shotgun (WGS) entry which is preliminary data.</text>
</comment>
<dbReference type="InterPro" id="IPR015422">
    <property type="entry name" value="PyrdxlP-dep_Trfase_small"/>
</dbReference>
<dbReference type="Proteomes" id="UP000547674">
    <property type="component" value="Unassembled WGS sequence"/>
</dbReference>
<proteinExistence type="inferred from homology"/>
<accession>A0A7Y2EC87</accession>
<comment type="similarity">
    <text evidence="3">Belongs to the trans-sulfuration enzymes family.</text>
</comment>
<reference evidence="4 5" key="1">
    <citation type="submission" date="2020-03" db="EMBL/GenBank/DDBJ databases">
        <title>Metabolic flexibility allows generalist bacteria to become dominant in a frequently disturbed ecosystem.</title>
        <authorList>
            <person name="Chen Y.-J."/>
            <person name="Leung P.M."/>
            <person name="Bay S.K."/>
            <person name="Hugenholtz P."/>
            <person name="Kessler A.J."/>
            <person name="Shelley G."/>
            <person name="Waite D.W."/>
            <person name="Cook P.L."/>
            <person name="Greening C."/>
        </authorList>
    </citation>
    <scope>NUCLEOTIDE SEQUENCE [LARGE SCALE GENOMIC DNA]</scope>
    <source>
        <strain evidence="4">SS_bin_28</strain>
    </source>
</reference>
<feature type="non-terminal residue" evidence="4">
    <location>
        <position position="1"/>
    </location>
</feature>
<protein>
    <submittedName>
        <fullName evidence="4">PLP-dependent transferase</fullName>
    </submittedName>
</protein>
<dbReference type="InterPro" id="IPR000277">
    <property type="entry name" value="Cys/Met-Metab_PyrdxlP-dep_enz"/>
</dbReference>
<evidence type="ECO:0000313" key="4">
    <source>
        <dbReference type="EMBL" id="NNF08267.1"/>
    </source>
</evidence>
<dbReference type="InterPro" id="IPR015424">
    <property type="entry name" value="PyrdxlP-dep_Trfase"/>
</dbReference>
<organism evidence="4 5">
    <name type="scientific">Eiseniibacteriota bacterium</name>
    <dbReference type="NCBI Taxonomy" id="2212470"/>
    <lineage>
        <taxon>Bacteria</taxon>
        <taxon>Candidatus Eiseniibacteriota</taxon>
    </lineage>
</organism>
<keyword evidence="2 3" id="KW-0663">Pyridoxal phosphate</keyword>